<dbReference type="PANTHER" id="PTHR47183:SF1">
    <property type="entry name" value="GLUCOSE-1-PHOSPHATE CYTIDYLYLTRANSFERASE"/>
    <property type="match status" value="1"/>
</dbReference>
<protein>
    <submittedName>
        <fullName evidence="2">Glucose-1-phosphate cytidylyltransferase</fullName>
        <ecNumber evidence="2">2.7.7.33</ecNumber>
    </submittedName>
</protein>
<dbReference type="GeneID" id="75187961"/>
<dbReference type="InterPro" id="IPR005835">
    <property type="entry name" value="NTP_transferase_dom"/>
</dbReference>
<comment type="caution">
    <text evidence="2">The sequence shown here is derived from an EMBL/GenBank/DDBJ whole genome shotgun (WGS) entry which is preliminary data.</text>
</comment>
<dbReference type="Pfam" id="PF00483">
    <property type="entry name" value="NTP_transferase"/>
    <property type="match status" value="1"/>
</dbReference>
<name>A0AAE4TL78_9GAMM</name>
<evidence type="ECO:0000313" key="3">
    <source>
        <dbReference type="Proteomes" id="UP001187859"/>
    </source>
</evidence>
<gene>
    <name evidence="2" type="primary">rfbF</name>
    <name evidence="2" type="ORF">QM089_12540</name>
</gene>
<proteinExistence type="predicted"/>
<dbReference type="InterPro" id="IPR029044">
    <property type="entry name" value="Nucleotide-diphossugar_trans"/>
</dbReference>
<dbReference type="EC" id="2.7.7.33" evidence="2"/>
<keyword evidence="2" id="KW-0808">Transferase</keyword>
<feature type="domain" description="Nucleotidyl transferase" evidence="1">
    <location>
        <begin position="2"/>
        <end position="209"/>
    </location>
</feature>
<evidence type="ECO:0000313" key="2">
    <source>
        <dbReference type="EMBL" id="MDV5391057.1"/>
    </source>
</evidence>
<dbReference type="Proteomes" id="UP001187859">
    <property type="component" value="Unassembled WGS sequence"/>
</dbReference>
<accession>A0AAE4TL78</accession>
<dbReference type="NCBIfam" id="TIGR02623">
    <property type="entry name" value="G1P_cyt_trans"/>
    <property type="match status" value="1"/>
</dbReference>
<dbReference type="CDD" id="cd02524">
    <property type="entry name" value="G1P_cytidylyltransferase"/>
    <property type="match status" value="1"/>
</dbReference>
<dbReference type="AlphaFoldDB" id="A0AAE4TL78"/>
<organism evidence="2 3">
    <name type="scientific">Shewanella xiamenensis</name>
    <dbReference type="NCBI Taxonomy" id="332186"/>
    <lineage>
        <taxon>Bacteria</taxon>
        <taxon>Pseudomonadati</taxon>
        <taxon>Pseudomonadota</taxon>
        <taxon>Gammaproteobacteria</taxon>
        <taxon>Alteromonadales</taxon>
        <taxon>Shewanellaceae</taxon>
        <taxon>Shewanella</taxon>
    </lineage>
</organism>
<dbReference type="GO" id="GO:0009243">
    <property type="term" value="P:O antigen biosynthetic process"/>
    <property type="evidence" value="ECO:0007669"/>
    <property type="project" value="InterPro"/>
</dbReference>
<reference evidence="2" key="1">
    <citation type="submission" date="2023-05" db="EMBL/GenBank/DDBJ databases">
        <title>Colonisation of extended spectrum b-lactamase- and carbapenemase-producing bacteria on hospital surfaces from low- and middle-income countries.</title>
        <authorList>
            <person name="Nieto-Rosado M."/>
            <person name="Sands K."/>
            <person name="Iregbu K."/>
            <person name="Zahra R."/>
            <person name="Mazarati J.B."/>
            <person name="Mehtar S."/>
            <person name="Barnards-Group B."/>
            <person name="Walsh T.R."/>
        </authorList>
    </citation>
    <scope>NUCLEOTIDE SEQUENCE</scope>
    <source>
        <strain evidence="2">PP-E493</strain>
    </source>
</reference>
<dbReference type="PANTHER" id="PTHR47183">
    <property type="entry name" value="GLUCOSE-1-PHOSPHATE CYTIDYLYLTRANSFERASE-RELATED"/>
    <property type="match status" value="1"/>
</dbReference>
<evidence type="ECO:0000259" key="1">
    <source>
        <dbReference type="Pfam" id="PF00483"/>
    </source>
</evidence>
<dbReference type="GO" id="GO:0047343">
    <property type="term" value="F:glucose-1-phosphate cytidylyltransferase activity"/>
    <property type="evidence" value="ECO:0007669"/>
    <property type="project" value="UniProtKB-EC"/>
</dbReference>
<dbReference type="EMBL" id="JASGOQ010000001">
    <property type="protein sequence ID" value="MDV5391057.1"/>
    <property type="molecule type" value="Genomic_DNA"/>
</dbReference>
<dbReference type="SUPFAM" id="SSF53448">
    <property type="entry name" value="Nucleotide-diphospho-sugar transferases"/>
    <property type="match status" value="1"/>
</dbReference>
<keyword evidence="2" id="KW-0548">Nucleotidyltransferase</keyword>
<dbReference type="RefSeq" id="WP_037424876.1">
    <property type="nucleotide sequence ID" value="NZ_AP026732.1"/>
</dbReference>
<dbReference type="InterPro" id="IPR013446">
    <property type="entry name" value="G1P_cyt_trans-like"/>
</dbReference>
<dbReference type="Gene3D" id="3.90.550.10">
    <property type="entry name" value="Spore Coat Polysaccharide Biosynthesis Protein SpsA, Chain A"/>
    <property type="match status" value="1"/>
</dbReference>
<dbReference type="InterPro" id="IPR046981">
    <property type="entry name" value="G1P_cyt_trans"/>
</dbReference>
<sequence>MKVVILAGGLGTRLSEETALRPKPMVEIGGLPLLWHIMKIYSVHGLSDFIILCGYKGEVIKQYFSNYHLFTSDVTLDFMTGERYLHNASTVPWKVTLVDTGRDTMTGGRLKRIAKLLDGEDTFCMTYGDGLSDIDISSVIRFHKEHGRLATLSAVVPPPRFGGLTLEGNQVIRFDEKPANEGGRINGGFFVLSPKVLTFIDGDNTSWEQEPLQQLAMAGELMAFRHDGFWHPIDTLRDKQQMENLWQTDKAPWKCWL</sequence>